<proteinExistence type="predicted"/>
<name>A0A1G2MM56_9BACT</name>
<dbReference type="AlphaFoldDB" id="A0A1G2MM56"/>
<evidence type="ECO:0000313" key="2">
    <source>
        <dbReference type="Proteomes" id="UP000178413"/>
    </source>
</evidence>
<reference evidence="1 2" key="1">
    <citation type="journal article" date="2016" name="Nat. Commun.">
        <title>Thousands of microbial genomes shed light on interconnected biogeochemical processes in an aquifer system.</title>
        <authorList>
            <person name="Anantharaman K."/>
            <person name="Brown C.T."/>
            <person name="Hug L.A."/>
            <person name="Sharon I."/>
            <person name="Castelle C.J."/>
            <person name="Probst A.J."/>
            <person name="Thomas B.C."/>
            <person name="Singh A."/>
            <person name="Wilkins M.J."/>
            <person name="Karaoz U."/>
            <person name="Brodie E.L."/>
            <person name="Williams K.H."/>
            <person name="Hubbard S.S."/>
            <person name="Banfield J.F."/>
        </authorList>
    </citation>
    <scope>NUCLEOTIDE SEQUENCE [LARGE SCALE GENOMIC DNA]</scope>
</reference>
<dbReference type="STRING" id="1802308.A3D50_01405"/>
<dbReference type="EMBL" id="MHRM01000008">
    <property type="protein sequence ID" value="OHA24299.1"/>
    <property type="molecule type" value="Genomic_DNA"/>
</dbReference>
<protein>
    <submittedName>
        <fullName evidence="1">Uncharacterized protein</fullName>
    </submittedName>
</protein>
<evidence type="ECO:0000313" key="1">
    <source>
        <dbReference type="EMBL" id="OHA24299.1"/>
    </source>
</evidence>
<comment type="caution">
    <text evidence="1">The sequence shown here is derived from an EMBL/GenBank/DDBJ whole genome shotgun (WGS) entry which is preliminary data.</text>
</comment>
<sequence>MNTTSLVVGGRLPVIPLQMHPFIGSGLIESRLHVAIRQYSSAEEAMVAWRNQHSSERSPFRCMFYMEPQKDNKRKANVLFRTSFKSTGHKVVGTTDNDPIAARLLIANNRAGRYMTSIRWELYGDRKCEDLLDMGRFDQWDLLKGISPDQLTKLAERNIVPHGDWDFDKLLWRCACAICNAKVMVNYHIFNIDSVICAECGNRPFLAPSLYHMIENMPTVLPGSEQAMTLHTLHWLSSVGAAFKEVRRDIADPDGQRIRQLAERSLIWKATDHTQENQVRALIEKNTELDFGMYQAACAKVRKGLCGEEAFREEHQIAAQFVLRSTELLRVRQLTTSTE</sequence>
<gene>
    <name evidence="1" type="ORF">A3D50_01405</name>
</gene>
<organism evidence="1 2">
    <name type="scientific">Candidatus Taylorbacteria bacterium RIFCSPHIGHO2_02_FULL_44_12</name>
    <dbReference type="NCBI Taxonomy" id="1802308"/>
    <lineage>
        <taxon>Bacteria</taxon>
        <taxon>Candidatus Tayloriibacteriota</taxon>
    </lineage>
</organism>
<dbReference type="Proteomes" id="UP000178413">
    <property type="component" value="Unassembled WGS sequence"/>
</dbReference>
<accession>A0A1G2MM56</accession>